<reference evidence="7" key="1">
    <citation type="submission" date="2020-02" db="EMBL/GenBank/DDBJ databases">
        <authorList>
            <person name="Meier V. D."/>
        </authorList>
    </citation>
    <scope>NUCLEOTIDE SEQUENCE</scope>
    <source>
        <strain evidence="7">AVDCRST_MAG22</strain>
    </source>
</reference>
<keyword evidence="3 6" id="KW-0812">Transmembrane</keyword>
<evidence type="ECO:0000313" key="7">
    <source>
        <dbReference type="EMBL" id="CAA9418184.1"/>
    </source>
</evidence>
<dbReference type="Pfam" id="PF06146">
    <property type="entry name" value="PsiE"/>
    <property type="match status" value="1"/>
</dbReference>
<proteinExistence type="predicted"/>
<feature type="transmembrane region" description="Helical" evidence="6">
    <location>
        <begin position="20"/>
        <end position="40"/>
    </location>
</feature>
<name>A0A6J4PLU3_9ACTN</name>
<comment type="subcellular location">
    <subcellularLocation>
        <location evidence="1">Cell membrane</location>
        <topology evidence="1">Multi-pass membrane protein</topology>
    </subcellularLocation>
</comment>
<evidence type="ECO:0000256" key="4">
    <source>
        <dbReference type="ARBA" id="ARBA00022989"/>
    </source>
</evidence>
<dbReference type="GO" id="GO:0005886">
    <property type="term" value="C:plasma membrane"/>
    <property type="evidence" value="ECO:0007669"/>
    <property type="project" value="UniProtKB-SubCell"/>
</dbReference>
<feature type="transmembrane region" description="Helical" evidence="6">
    <location>
        <begin position="60"/>
        <end position="77"/>
    </location>
</feature>
<dbReference type="EMBL" id="CADCUV010000101">
    <property type="protein sequence ID" value="CAA9418184.1"/>
    <property type="molecule type" value="Genomic_DNA"/>
</dbReference>
<evidence type="ECO:0000256" key="5">
    <source>
        <dbReference type="ARBA" id="ARBA00023136"/>
    </source>
</evidence>
<evidence type="ECO:0008006" key="8">
    <source>
        <dbReference type="Google" id="ProtNLM"/>
    </source>
</evidence>
<keyword evidence="5 6" id="KW-0472">Membrane</keyword>
<evidence type="ECO:0000256" key="3">
    <source>
        <dbReference type="ARBA" id="ARBA00022692"/>
    </source>
</evidence>
<protein>
    <recommendedName>
        <fullName evidence="8">Phosphate-starvation-inducible E</fullName>
    </recommendedName>
</protein>
<evidence type="ECO:0000256" key="2">
    <source>
        <dbReference type="ARBA" id="ARBA00022475"/>
    </source>
</evidence>
<accession>A0A6J4PLU3</accession>
<feature type="transmembrane region" description="Helical" evidence="6">
    <location>
        <begin position="118"/>
        <end position="138"/>
    </location>
</feature>
<feature type="transmembrane region" description="Helical" evidence="6">
    <location>
        <begin position="86"/>
        <end position="106"/>
    </location>
</feature>
<dbReference type="AlphaFoldDB" id="A0A6J4PLU3"/>
<evidence type="ECO:0000256" key="6">
    <source>
        <dbReference type="SAM" id="Phobius"/>
    </source>
</evidence>
<keyword evidence="2" id="KW-1003">Cell membrane</keyword>
<organism evidence="7">
    <name type="scientific">uncultured Rubrobacteraceae bacterium</name>
    <dbReference type="NCBI Taxonomy" id="349277"/>
    <lineage>
        <taxon>Bacteria</taxon>
        <taxon>Bacillati</taxon>
        <taxon>Actinomycetota</taxon>
        <taxon>Rubrobacteria</taxon>
        <taxon>Rubrobacterales</taxon>
        <taxon>Rubrobacteraceae</taxon>
        <taxon>environmental samples</taxon>
    </lineage>
</organism>
<sequence>MERRPRPVKIMDLAERAAYYGVALFLLATIVMVFVSAAISLADVVELGPLETALEVLDKVLLIFIFAELLGTISTIVREREVTAEPFLLIGLIAVVRRILAVTASIEQNLGTPRFDDLIVELGVLTVLVIALAGALFFTRRMLREE</sequence>
<evidence type="ECO:0000256" key="1">
    <source>
        <dbReference type="ARBA" id="ARBA00004651"/>
    </source>
</evidence>
<dbReference type="InterPro" id="IPR020948">
    <property type="entry name" value="P_starv_induced_PsiE-like"/>
</dbReference>
<gene>
    <name evidence="7" type="ORF">AVDCRST_MAG22-2370</name>
</gene>
<keyword evidence="4 6" id="KW-1133">Transmembrane helix</keyword>